<protein>
    <submittedName>
        <fullName evidence="2">Uncharacterized protein</fullName>
    </submittedName>
</protein>
<evidence type="ECO:0000256" key="1">
    <source>
        <dbReference type="SAM" id="MobiDB-lite"/>
    </source>
</evidence>
<dbReference type="Proteomes" id="UP000253831">
    <property type="component" value="Unassembled WGS sequence"/>
</dbReference>
<reference evidence="2 3" key="1">
    <citation type="submission" date="2018-05" db="EMBL/GenBank/DDBJ databases">
        <title>Integrated omic analyses show evidence that a Ca. Accumulibacter phosphatis strain performs denitrification under micro-aerobic conditions.</title>
        <authorList>
            <person name="Camejo P.Y."/>
            <person name="Katherine M.D."/>
            <person name="Daniel N.R."/>
        </authorList>
    </citation>
    <scope>NUCLEOTIDE SEQUENCE [LARGE SCALE GENOMIC DNA]</scope>
    <source>
        <strain evidence="2">UW-LDO-IC</strain>
    </source>
</reference>
<feature type="compositionally biased region" description="Low complexity" evidence="1">
    <location>
        <begin position="69"/>
        <end position="80"/>
    </location>
</feature>
<dbReference type="PANTHER" id="PTHR38043:SF1">
    <property type="entry name" value="PROTEIN HEMX"/>
    <property type="match status" value="1"/>
</dbReference>
<dbReference type="PANTHER" id="PTHR38043">
    <property type="entry name" value="PROTEIN HEMX"/>
    <property type="match status" value="1"/>
</dbReference>
<comment type="caution">
    <text evidence="2">The sequence shown here is derived from an EMBL/GenBank/DDBJ whole genome shotgun (WGS) entry which is preliminary data.</text>
</comment>
<gene>
    <name evidence="2" type="ORF">DVS81_18385</name>
</gene>
<accession>A0A369XGB6</accession>
<evidence type="ECO:0000313" key="2">
    <source>
        <dbReference type="EMBL" id="RDE49123.1"/>
    </source>
</evidence>
<dbReference type="AlphaFoldDB" id="A0A369XGB6"/>
<sequence>MKEEIDPRSSLPEQAAAESAGKPPADEQPPPGSRTLPESESSFASEQRPVTDQLPEKDSLPEAERAASEAEPLAEQEPLPDAQPTFDGSSPAAAATVAVEDPAATSSVAGEPVSDGASVASEQPAASGPAANQAAASQQPPGWRNPWLLVVLIALGLVAWQWFETRQKMADTQQELARRLADSDSSGAEIRELSKGANDQMAGLIGRLAALEAKIGESQSQQAMLEKLYQDVARNRDELALAEVEQSLTMAAQQLQLAGNVQAAILALQSAEARLAASSRPPFVSLRKVLSSDLELLRALPQIDVAAMSLRLESVINALDTIPLAVDGRSPAPGDDGKDAAQAASAPVPAEWPAVTSVEFWQKLVSAELWQRLGREVWGEVKSLVRIQRFDRDEPALLTPGQAFFLRENLKLRLLNARLALLARDQWTFQNELKHAQAWMNRYFDSSAASLQTAQANLEQLIATEINIEMPTLNESRSAVKTIKLGQERQ</sequence>
<feature type="compositionally biased region" description="Basic and acidic residues" evidence="1">
    <location>
        <begin position="54"/>
        <end position="68"/>
    </location>
</feature>
<name>A0A369XGB6_9PROT</name>
<feature type="compositionally biased region" description="Low complexity" evidence="1">
    <location>
        <begin position="123"/>
        <end position="140"/>
    </location>
</feature>
<evidence type="ECO:0000313" key="3">
    <source>
        <dbReference type="Proteomes" id="UP000253831"/>
    </source>
</evidence>
<proteinExistence type="predicted"/>
<feature type="region of interest" description="Disordered" evidence="1">
    <location>
        <begin position="1"/>
        <end position="140"/>
    </location>
</feature>
<organism evidence="2 3">
    <name type="scientific">Candidatus Accumulibacter meliphilus</name>
    <dbReference type="NCBI Taxonomy" id="2211374"/>
    <lineage>
        <taxon>Bacteria</taxon>
        <taxon>Pseudomonadati</taxon>
        <taxon>Pseudomonadota</taxon>
        <taxon>Betaproteobacteria</taxon>
        <taxon>Candidatus Accumulibacter</taxon>
    </lineage>
</organism>
<dbReference type="Pfam" id="PF04375">
    <property type="entry name" value="HemX"/>
    <property type="match status" value="1"/>
</dbReference>
<feature type="compositionally biased region" description="Polar residues" evidence="1">
    <location>
        <begin position="36"/>
        <end position="50"/>
    </location>
</feature>
<dbReference type="InterPro" id="IPR007470">
    <property type="entry name" value="HemX"/>
</dbReference>
<dbReference type="EMBL" id="QPGA01000056">
    <property type="protein sequence ID" value="RDE49123.1"/>
    <property type="molecule type" value="Genomic_DNA"/>
</dbReference>
<feature type="compositionally biased region" description="Low complexity" evidence="1">
    <location>
        <begin position="91"/>
        <end position="105"/>
    </location>
</feature>